<dbReference type="AlphaFoldDB" id="A0A0D2LWI1"/>
<dbReference type="RefSeq" id="XP_013892941.1">
    <property type="nucleotide sequence ID" value="XM_014037487.1"/>
</dbReference>
<dbReference type="KEGG" id="mng:MNEG_14042"/>
<dbReference type="Proteomes" id="UP000054498">
    <property type="component" value="Unassembled WGS sequence"/>
</dbReference>
<proteinExistence type="predicted"/>
<dbReference type="PANTHER" id="PTHR33925">
    <property type="entry name" value="PLASTID DIVISION PROTEIN CDP1, CHLOROPLASTIC-RELATED"/>
    <property type="match status" value="1"/>
</dbReference>
<evidence type="ECO:0000313" key="4">
    <source>
        <dbReference type="Proteomes" id="UP000054498"/>
    </source>
</evidence>
<dbReference type="OrthoDB" id="512200at2759"/>
<dbReference type="GeneID" id="25731565"/>
<dbReference type="EMBL" id="KK104435">
    <property type="protein sequence ID" value="KIY93921.1"/>
    <property type="molecule type" value="Genomic_DNA"/>
</dbReference>
<keyword evidence="4" id="KW-1185">Reference proteome</keyword>
<feature type="domain" description="Plastid division protein CDP1-like IMS" evidence="2">
    <location>
        <begin position="288"/>
        <end position="401"/>
    </location>
</feature>
<gene>
    <name evidence="3" type="ORF">MNEG_14042</name>
</gene>
<feature type="region of interest" description="Disordered" evidence="1">
    <location>
        <begin position="86"/>
        <end position="191"/>
    </location>
</feature>
<dbReference type="Pfam" id="PF13355">
    <property type="entry name" value="ARC6-like_IMS"/>
    <property type="match status" value="1"/>
</dbReference>
<feature type="compositionally biased region" description="Basic and acidic residues" evidence="1">
    <location>
        <begin position="108"/>
        <end position="119"/>
    </location>
</feature>
<organism evidence="3 4">
    <name type="scientific">Monoraphidium neglectum</name>
    <dbReference type="NCBI Taxonomy" id="145388"/>
    <lineage>
        <taxon>Eukaryota</taxon>
        <taxon>Viridiplantae</taxon>
        <taxon>Chlorophyta</taxon>
        <taxon>core chlorophytes</taxon>
        <taxon>Chlorophyceae</taxon>
        <taxon>CS clade</taxon>
        <taxon>Sphaeropleales</taxon>
        <taxon>Selenastraceae</taxon>
        <taxon>Monoraphidium</taxon>
    </lineage>
</organism>
<dbReference type="InterPro" id="IPR025344">
    <property type="entry name" value="CDP1-like_IMS"/>
</dbReference>
<name>A0A0D2LWI1_9CHLO</name>
<dbReference type="PANTHER" id="PTHR33925:SF1">
    <property type="entry name" value="PROTEIN ACCUMULATION AND REPLICATION OF CHLOROPLASTS 6, CHLOROPLASTIC"/>
    <property type="match status" value="1"/>
</dbReference>
<dbReference type="STRING" id="145388.A0A0D2LWI1"/>
<feature type="compositionally biased region" description="Gly residues" evidence="1">
    <location>
        <begin position="159"/>
        <end position="170"/>
    </location>
</feature>
<reference evidence="3 4" key="1">
    <citation type="journal article" date="2013" name="BMC Genomics">
        <title>Reconstruction of the lipid metabolism for the microalga Monoraphidium neglectum from its genome sequence reveals characteristics suitable for biofuel production.</title>
        <authorList>
            <person name="Bogen C."/>
            <person name="Al-Dilaimi A."/>
            <person name="Albersmeier A."/>
            <person name="Wichmann J."/>
            <person name="Grundmann M."/>
            <person name="Rupp O."/>
            <person name="Lauersen K.J."/>
            <person name="Blifernez-Klassen O."/>
            <person name="Kalinowski J."/>
            <person name="Goesmann A."/>
            <person name="Mussgnug J.H."/>
            <person name="Kruse O."/>
        </authorList>
    </citation>
    <scope>NUCLEOTIDE SEQUENCE [LARGE SCALE GENOMIC DNA]</scope>
    <source>
        <strain evidence="3 4">SAG 48.87</strain>
    </source>
</reference>
<evidence type="ECO:0000259" key="2">
    <source>
        <dbReference type="Pfam" id="PF13355"/>
    </source>
</evidence>
<evidence type="ECO:0000256" key="1">
    <source>
        <dbReference type="SAM" id="MobiDB-lite"/>
    </source>
</evidence>
<protein>
    <recommendedName>
        <fullName evidence="2">Plastid division protein CDP1-like IMS domain-containing protein</fullName>
    </recommendedName>
</protein>
<evidence type="ECO:0000313" key="3">
    <source>
        <dbReference type="EMBL" id="KIY93921.1"/>
    </source>
</evidence>
<sequence>MFPDTAGDTSNCSLSAYFNNARVQQQLARGESGVAPAAAAAVDALAAVAGGVHTQFGRAAAAVRAALAHAPETAAQQGRGAQRLLERQGDGGAGGDGSDAPRRQQRQQHQDWDADDRPAPEQWPPAGLPGGVEAAYDFAEGAHAGHPRDNSWADPLPRGIGGGGGWGAGGDISADEDERQAEGRTGAADAWMRRPGQLAGAGRQQEQLQQLQRQLPRQVVEVIGALQRALPRGVDPAGAAKLAAAAVGALALAACVLRGAPAPSGAHARSATPVAAATAAAALDAGSAARLVRSYQEARWQALGPDWDSSALPAVADGSALSHLRAQCDQYASRGWFQRFKLGGLRVSRVHPEGPGAARVEASLRESSSMFGVDGRRAESVASEYDVEYRVAAGADGRWRVTSSKVLGKEPGGGGLGGLFGR</sequence>
<dbReference type="InterPro" id="IPR044685">
    <property type="entry name" value="CPD1-like"/>
</dbReference>
<accession>A0A0D2LWI1</accession>